<reference evidence="2 3" key="1">
    <citation type="submission" date="2013-06" db="EMBL/GenBank/DDBJ databases">
        <authorList>
            <person name="Weinstock G."/>
            <person name="Sodergren E."/>
            <person name="Lobos E.A."/>
            <person name="Fulton L."/>
            <person name="Fulton R."/>
            <person name="Courtney L."/>
            <person name="Fronick C."/>
            <person name="O'Laughlin M."/>
            <person name="Godfrey J."/>
            <person name="Wilson R.M."/>
            <person name="Miner T."/>
            <person name="Farmer C."/>
            <person name="Delehaunty K."/>
            <person name="Cordes M."/>
            <person name="Minx P."/>
            <person name="Tomlinson C."/>
            <person name="Chen J."/>
            <person name="Wollam A."/>
            <person name="Pepin K.H."/>
            <person name="Bhonagiri V."/>
            <person name="Zhang X."/>
            <person name="Warren W."/>
            <person name="Mitreva M."/>
            <person name="Mardis E.R."/>
            <person name="Wilson R.K."/>
        </authorList>
    </citation>
    <scope>NUCLEOTIDE SEQUENCE [LARGE SCALE GENOMIC DNA]</scope>
    <source>
        <strain evidence="2 3">ATCC 14869</strain>
    </source>
</reference>
<dbReference type="Proteomes" id="UP000016644">
    <property type="component" value="Unassembled WGS sequence"/>
</dbReference>
<dbReference type="GeneID" id="56994010"/>
<dbReference type="GO" id="GO:0016747">
    <property type="term" value="F:acyltransferase activity, transferring groups other than amino-acyl groups"/>
    <property type="evidence" value="ECO:0007669"/>
    <property type="project" value="InterPro"/>
</dbReference>
<organism evidence="2 3">
    <name type="scientific">Levilactobacillus brevis ATCC 14869 = DSM 20054</name>
    <dbReference type="NCBI Taxonomy" id="649758"/>
    <lineage>
        <taxon>Bacteria</taxon>
        <taxon>Bacillati</taxon>
        <taxon>Bacillota</taxon>
        <taxon>Bacilli</taxon>
        <taxon>Lactobacillales</taxon>
        <taxon>Lactobacillaceae</taxon>
        <taxon>Levilactobacillus</taxon>
    </lineage>
</organism>
<dbReference type="AlphaFoldDB" id="U2PGK6"/>
<sequence length="159" mass="17949">MLKQSLLRVARTTDLVEMKNLLKNAKQQMQLTGVQQWTSQYPTDSELRIDIQAASLLVLGEPIIGAVTVAQRTDVWVFKRLMVHEAGRGRGLATKILSELMMLGASQGVQHFQIATHPTNVAMVHLLRKLNFQECGRYIAPGREQLGEFIQFDRLTVSY</sequence>
<accession>U2PGK6</accession>
<evidence type="ECO:0000259" key="1">
    <source>
        <dbReference type="PROSITE" id="PS51186"/>
    </source>
</evidence>
<dbReference type="EMBL" id="AWVK01000078">
    <property type="protein sequence ID" value="ERK42879.1"/>
    <property type="molecule type" value="Genomic_DNA"/>
</dbReference>
<gene>
    <name evidence="2" type="ORF">HMPREF0495_01734</name>
</gene>
<protein>
    <submittedName>
        <fullName evidence="2">Acetyltransferase, GNAT family</fullName>
    </submittedName>
</protein>
<comment type="caution">
    <text evidence="2">The sequence shown here is derived from an EMBL/GenBank/DDBJ whole genome shotgun (WGS) entry which is preliminary data.</text>
</comment>
<dbReference type="RefSeq" id="WP_021740959.1">
    <property type="nucleotide sequence ID" value="NZ_AZCP01000003.1"/>
</dbReference>
<dbReference type="InterPro" id="IPR000182">
    <property type="entry name" value="GNAT_dom"/>
</dbReference>
<dbReference type="InterPro" id="IPR016181">
    <property type="entry name" value="Acyl_CoA_acyltransferase"/>
</dbReference>
<dbReference type="HOGENOM" id="CLU_013985_13_4_9"/>
<evidence type="ECO:0000313" key="3">
    <source>
        <dbReference type="Proteomes" id="UP000016644"/>
    </source>
</evidence>
<feature type="domain" description="N-acetyltransferase" evidence="1">
    <location>
        <begin position="5"/>
        <end position="153"/>
    </location>
</feature>
<name>U2PGK6_LEVBR</name>
<dbReference type="PROSITE" id="PS51186">
    <property type="entry name" value="GNAT"/>
    <property type="match status" value="1"/>
</dbReference>
<dbReference type="SUPFAM" id="SSF55729">
    <property type="entry name" value="Acyl-CoA N-acyltransferases (Nat)"/>
    <property type="match status" value="1"/>
</dbReference>
<proteinExistence type="predicted"/>
<dbReference type="PATRIC" id="fig|649758.3.peg.1546"/>
<keyword evidence="2" id="KW-0808">Transferase</keyword>
<dbReference type="Gene3D" id="3.40.630.30">
    <property type="match status" value="1"/>
</dbReference>
<dbReference type="Pfam" id="PF00583">
    <property type="entry name" value="Acetyltransf_1"/>
    <property type="match status" value="1"/>
</dbReference>
<evidence type="ECO:0000313" key="2">
    <source>
        <dbReference type="EMBL" id="ERK42879.1"/>
    </source>
</evidence>